<dbReference type="Gene3D" id="3.40.50.300">
    <property type="entry name" value="P-loop containing nucleotide triphosphate hydrolases"/>
    <property type="match status" value="1"/>
</dbReference>
<feature type="domain" description="Restriction endonuclease type I HsdR second RecA-like helicase" evidence="1">
    <location>
        <begin position="78"/>
        <end position="126"/>
    </location>
</feature>
<dbReference type="EMBL" id="JBHTIR010002120">
    <property type="protein sequence ID" value="MFD0853383.1"/>
    <property type="molecule type" value="Genomic_DNA"/>
</dbReference>
<reference evidence="3" key="1">
    <citation type="journal article" date="2019" name="Int. J. Syst. Evol. Microbiol.">
        <title>The Global Catalogue of Microorganisms (GCM) 10K type strain sequencing project: providing services to taxonomists for standard genome sequencing and annotation.</title>
        <authorList>
            <consortium name="The Broad Institute Genomics Platform"/>
            <consortium name="The Broad Institute Genome Sequencing Center for Infectious Disease"/>
            <person name="Wu L."/>
            <person name="Ma J."/>
        </authorList>
    </citation>
    <scope>NUCLEOTIDE SEQUENCE [LARGE SCALE GENOMIC DNA]</scope>
    <source>
        <strain evidence="3">JCM 31696</strain>
    </source>
</reference>
<dbReference type="InterPro" id="IPR055180">
    <property type="entry name" value="HsdR_RecA-like_helicase_dom_2"/>
</dbReference>
<dbReference type="PANTHER" id="PTHR42927:SF1">
    <property type="entry name" value="HELICASE SUPERFAMILY 1 AND 2 DOMAIN-CONTAINING PROTEIN"/>
    <property type="match status" value="1"/>
</dbReference>
<accession>A0ABW3CI07</accession>
<proteinExistence type="predicted"/>
<keyword evidence="2" id="KW-0255">Endonuclease</keyword>
<feature type="non-terminal residue" evidence="2">
    <location>
        <position position="225"/>
    </location>
</feature>
<dbReference type="GO" id="GO:0004519">
    <property type="term" value="F:endonuclease activity"/>
    <property type="evidence" value="ECO:0007669"/>
    <property type="project" value="UniProtKB-KW"/>
</dbReference>
<dbReference type="InterPro" id="IPR027417">
    <property type="entry name" value="P-loop_NTPase"/>
</dbReference>
<dbReference type="PANTHER" id="PTHR42927">
    <property type="entry name" value="HELICASE SUPERFAMILY 1 AND 2 DOMAIN-CONTAINING PROTEIN"/>
    <property type="match status" value="1"/>
</dbReference>
<gene>
    <name evidence="2" type="ORF">ACFQ07_14185</name>
</gene>
<evidence type="ECO:0000259" key="1">
    <source>
        <dbReference type="Pfam" id="PF22679"/>
    </source>
</evidence>
<evidence type="ECO:0000313" key="2">
    <source>
        <dbReference type="EMBL" id="MFD0853383.1"/>
    </source>
</evidence>
<protein>
    <submittedName>
        <fullName evidence="2">Type I restriction endonuclease subunit R</fullName>
    </submittedName>
</protein>
<comment type="caution">
    <text evidence="2">The sequence shown here is derived from an EMBL/GenBank/DDBJ whole genome shotgun (WGS) entry which is preliminary data.</text>
</comment>
<organism evidence="2 3">
    <name type="scientific">Actinomadura adrarensis</name>
    <dbReference type="NCBI Taxonomy" id="1819600"/>
    <lineage>
        <taxon>Bacteria</taxon>
        <taxon>Bacillati</taxon>
        <taxon>Actinomycetota</taxon>
        <taxon>Actinomycetes</taxon>
        <taxon>Streptosporangiales</taxon>
        <taxon>Thermomonosporaceae</taxon>
        <taxon>Actinomadura</taxon>
    </lineage>
</organism>
<sequence length="225" mass="25607">MTPLRADAVRLYQAIRTYVDERGFTDCGTLVAFSGALQLEDNGPEYTEAKLNGFPERELPARFAYTRADDPRSGTRAKPEYRILVVAEKYQTGFDQPLLTTMYVAKPLADVAAVQTLSRLNRTHPRKTQDDLFVMDFVNKAADIQEYFRPFYETTITEPTDPNLLYDKQREVLAYRLLVESEMRAFFEALSAAEATASSEDDLIKAHGKLYRWVQPAVDRFVGLA</sequence>
<dbReference type="Proteomes" id="UP001597083">
    <property type="component" value="Unassembled WGS sequence"/>
</dbReference>
<evidence type="ECO:0000313" key="3">
    <source>
        <dbReference type="Proteomes" id="UP001597083"/>
    </source>
</evidence>
<keyword evidence="2" id="KW-0378">Hydrolase</keyword>
<dbReference type="Pfam" id="PF22679">
    <property type="entry name" value="T1R_D3-like"/>
    <property type="match status" value="1"/>
</dbReference>
<keyword evidence="3" id="KW-1185">Reference proteome</keyword>
<name>A0ABW3CI07_9ACTN</name>
<keyword evidence="2" id="KW-0540">Nuclease</keyword>